<dbReference type="GO" id="GO:0005829">
    <property type="term" value="C:cytosol"/>
    <property type="evidence" value="ECO:0007669"/>
    <property type="project" value="TreeGrafter"/>
</dbReference>
<dbReference type="AlphaFoldDB" id="A0A084EK21"/>
<keyword evidence="3 6" id="KW-0808">Transferase</keyword>
<dbReference type="GO" id="GO:0019546">
    <property type="term" value="P:L-arginine deiminase pathway"/>
    <property type="evidence" value="ECO:0007669"/>
    <property type="project" value="TreeGrafter"/>
</dbReference>
<accession>A0A084EK21</accession>
<reference evidence="8 9" key="1">
    <citation type="submission" date="2014-02" db="EMBL/GenBank/DDBJ databases">
        <title>Genome sequence of Mycoplasma capricolum subsp. capricolum strain 14232.</title>
        <authorList>
            <person name="Sirand-Pugnet P."/>
            <person name="Breton M."/>
            <person name="Dordet-Frisoni E."/>
            <person name="Baranowski E."/>
            <person name="Barre A."/>
            <person name="Couture C."/>
            <person name="Dupuy V."/>
            <person name="Gaurivaud P."/>
            <person name="Jacob D."/>
            <person name="Lemaitre C."/>
            <person name="Manso-Silvan L."/>
            <person name="Nikolski M."/>
            <person name="Nouvel L.-X."/>
            <person name="Poumarat F."/>
            <person name="Tardy F."/>
            <person name="Thebault P."/>
            <person name="Theil S."/>
            <person name="Citti C."/>
            <person name="Thiaucourt F."/>
            <person name="Blanchard A."/>
        </authorList>
    </citation>
    <scope>NUCLEOTIDE SEQUENCE [LARGE SCALE GENOMIC DNA]</scope>
    <source>
        <strain evidence="8 9">14232</strain>
    </source>
</reference>
<dbReference type="InterPro" id="IPR001048">
    <property type="entry name" value="Asp/Glu/Uridylate_kinase"/>
</dbReference>
<evidence type="ECO:0000256" key="4">
    <source>
        <dbReference type="ARBA" id="ARBA00022777"/>
    </source>
</evidence>
<protein>
    <recommendedName>
        <fullName evidence="2 6">Carbamate kinase</fullName>
    </recommendedName>
</protein>
<evidence type="ECO:0000256" key="3">
    <source>
        <dbReference type="ARBA" id="ARBA00022679"/>
    </source>
</evidence>
<dbReference type="PANTHER" id="PTHR30409:SF1">
    <property type="entry name" value="CARBAMATE KINASE-RELATED"/>
    <property type="match status" value="1"/>
</dbReference>
<evidence type="ECO:0000256" key="6">
    <source>
        <dbReference type="PIRNR" id="PIRNR000723"/>
    </source>
</evidence>
<name>A0A084EK21_MYCCA</name>
<proteinExistence type="inferred from homology"/>
<comment type="similarity">
    <text evidence="1 6">Belongs to the carbamate kinase family.</text>
</comment>
<dbReference type="InterPro" id="IPR036393">
    <property type="entry name" value="AceGlu_kinase-like_sf"/>
</dbReference>
<dbReference type="CDD" id="cd04235">
    <property type="entry name" value="AAK_CK"/>
    <property type="match status" value="1"/>
</dbReference>
<dbReference type="GeneID" id="23778394"/>
<organism evidence="8 9">
    <name type="scientific">Mycoplasma capricolum subsp. capricolum 14232</name>
    <dbReference type="NCBI Taxonomy" id="1188238"/>
    <lineage>
        <taxon>Bacteria</taxon>
        <taxon>Bacillati</taxon>
        <taxon>Mycoplasmatota</taxon>
        <taxon>Mollicutes</taxon>
        <taxon>Mycoplasmataceae</taxon>
        <taxon>Mycoplasma</taxon>
    </lineage>
</organism>
<dbReference type="PRINTS" id="PR01469">
    <property type="entry name" value="CARBMTKINASE"/>
</dbReference>
<dbReference type="Gene3D" id="3.40.1160.10">
    <property type="entry name" value="Acetylglutamate kinase-like"/>
    <property type="match status" value="1"/>
</dbReference>
<dbReference type="EMBL" id="JFDO01000025">
    <property type="protein sequence ID" value="KEZ18313.1"/>
    <property type="molecule type" value="Genomic_DNA"/>
</dbReference>
<feature type="domain" description="Aspartate/glutamate/uridylate kinase" evidence="7">
    <location>
        <begin position="3"/>
        <end position="291"/>
    </location>
</feature>
<comment type="caution">
    <text evidence="8">The sequence shown here is derived from an EMBL/GenBank/DDBJ whole genome shotgun (WGS) entry which is preliminary data.</text>
</comment>
<keyword evidence="4 6" id="KW-0418">Kinase</keyword>
<gene>
    <name evidence="8" type="primary">arcC</name>
    <name evidence="8" type="ORF">MCAPa_6080</name>
</gene>
<evidence type="ECO:0000256" key="1">
    <source>
        <dbReference type="ARBA" id="ARBA00011066"/>
    </source>
</evidence>
<dbReference type="SUPFAM" id="SSF53633">
    <property type="entry name" value="Carbamate kinase-like"/>
    <property type="match status" value="1"/>
</dbReference>
<dbReference type="PANTHER" id="PTHR30409">
    <property type="entry name" value="CARBAMATE KINASE"/>
    <property type="match status" value="1"/>
</dbReference>
<dbReference type="NCBIfam" id="NF009007">
    <property type="entry name" value="PRK12352.1"/>
    <property type="match status" value="1"/>
</dbReference>
<evidence type="ECO:0000313" key="9">
    <source>
        <dbReference type="Proteomes" id="UP000028533"/>
    </source>
</evidence>
<dbReference type="RefSeq" id="WP_011387512.1">
    <property type="nucleotide sequence ID" value="NZ_JFDO01000025.1"/>
</dbReference>
<dbReference type="Proteomes" id="UP000028533">
    <property type="component" value="Unassembled WGS sequence"/>
</dbReference>
<sequence length="310" mass="33673">MSKIVIAIGGNALGNSPSEQLEIVKKTAKSLVDFIQQGNDIVIVHGNGPQVGMINNAFDIANKNESKSPILDFPECGSMSQGYIGYHLQQAIDNELKLRKIDKQTATIVTQTLVDKNDPAFLKPTKPIGSFMSEDEAKKMAKENNWNVAEDAGRGWRRVIASPKPIDIVEKQAVLQLVNNSFIVIAGGGGGIPVYQENDKLVGIAAVIDKDFAAAKIAEIIGAESLIILTAVDKVMINYKKENEQALDQLTLDKAQEYIDQNQFASGSMLPKIQAVMSFVKKTNGKPAYIGSLEQAEKVLQNLSGTKFVK</sequence>
<dbReference type="InterPro" id="IPR003964">
    <property type="entry name" value="Carb_kinase"/>
</dbReference>
<dbReference type="PIRSF" id="PIRSF000723">
    <property type="entry name" value="Carbamate_kin"/>
    <property type="match status" value="1"/>
</dbReference>
<dbReference type="FunFam" id="3.40.1160.10:FF:000007">
    <property type="entry name" value="Carbamate kinase"/>
    <property type="match status" value="1"/>
</dbReference>
<evidence type="ECO:0000259" key="7">
    <source>
        <dbReference type="Pfam" id="PF00696"/>
    </source>
</evidence>
<comment type="catalytic activity">
    <reaction evidence="5">
        <text>hydrogencarbonate + NH4(+) + ATP = carbamoyl phosphate + ADP + H2O + H(+)</text>
        <dbReference type="Rhea" id="RHEA:10152"/>
        <dbReference type="ChEBI" id="CHEBI:15377"/>
        <dbReference type="ChEBI" id="CHEBI:15378"/>
        <dbReference type="ChEBI" id="CHEBI:17544"/>
        <dbReference type="ChEBI" id="CHEBI:28938"/>
        <dbReference type="ChEBI" id="CHEBI:30616"/>
        <dbReference type="ChEBI" id="CHEBI:58228"/>
        <dbReference type="ChEBI" id="CHEBI:456216"/>
        <dbReference type="EC" id="2.7.2.2"/>
    </reaction>
</comment>
<evidence type="ECO:0000256" key="5">
    <source>
        <dbReference type="ARBA" id="ARBA00048467"/>
    </source>
</evidence>
<evidence type="ECO:0000313" key="8">
    <source>
        <dbReference type="EMBL" id="KEZ18313.1"/>
    </source>
</evidence>
<dbReference type="Pfam" id="PF00696">
    <property type="entry name" value="AA_kinase"/>
    <property type="match status" value="1"/>
</dbReference>
<evidence type="ECO:0000256" key="2">
    <source>
        <dbReference type="ARBA" id="ARBA00013070"/>
    </source>
</evidence>
<dbReference type="GO" id="GO:0008804">
    <property type="term" value="F:carbamate kinase activity"/>
    <property type="evidence" value="ECO:0007669"/>
    <property type="project" value="UniProtKB-EC"/>
</dbReference>